<reference evidence="2" key="1">
    <citation type="submission" date="2021-03" db="EMBL/GenBank/DDBJ databases">
        <title>Genomic Encyclopedia of Type Strains, Phase IV (KMG-IV): sequencing the most valuable type-strain genomes for metagenomic binning, comparative biology and taxonomic classification.</title>
        <authorList>
            <person name="Goeker M."/>
        </authorList>
    </citation>
    <scope>NUCLEOTIDE SEQUENCE</scope>
    <source>
        <strain evidence="2">DSM 26232</strain>
    </source>
</reference>
<dbReference type="GO" id="GO:0004852">
    <property type="term" value="F:uroporphyrinogen-III synthase activity"/>
    <property type="evidence" value="ECO:0007669"/>
    <property type="project" value="UniProtKB-EC"/>
</dbReference>
<comment type="caution">
    <text evidence="2">The sequence shown here is derived from an EMBL/GenBank/DDBJ whole genome shotgun (WGS) entry which is preliminary data.</text>
</comment>
<gene>
    <name evidence="2" type="ORF">J2753_000551</name>
</gene>
<proteinExistence type="predicted"/>
<name>A0A8T4GY28_9EURY</name>
<dbReference type="RefSeq" id="WP_209490226.1">
    <property type="nucleotide sequence ID" value="NZ_JAGGLC010000001.1"/>
</dbReference>
<accession>A0A8T4GY28</accession>
<dbReference type="PANTHER" id="PTHR40082:SF1">
    <property type="entry name" value="BLR5956 PROTEIN"/>
    <property type="match status" value="1"/>
</dbReference>
<evidence type="ECO:0000259" key="1">
    <source>
        <dbReference type="Pfam" id="PF02602"/>
    </source>
</evidence>
<organism evidence="2 3">
    <name type="scientific">Halolamina salifodinae</name>
    <dbReference type="NCBI Taxonomy" id="1202767"/>
    <lineage>
        <taxon>Archaea</taxon>
        <taxon>Methanobacteriati</taxon>
        <taxon>Methanobacteriota</taxon>
        <taxon>Stenosarchaea group</taxon>
        <taxon>Halobacteria</taxon>
        <taxon>Halobacteriales</taxon>
        <taxon>Haloferacaceae</taxon>
    </lineage>
</organism>
<dbReference type="Proteomes" id="UP000823736">
    <property type="component" value="Unassembled WGS sequence"/>
</dbReference>
<sequence length="243" mass="24920">MRRPRVAVFRPDDGRINGAAALLESLGAEPVPDPMLTIEPTGQTPPEADFVVLTSATGVGVLADAGWAPGNAALCCIGESTAEAAEKAGWTVEHVPEQYDSEGMVAELESDVSGKSVALARSDRASQTMPEGLRAAGAEVIETTLYRLRRPDDAGESAELAAAGDLDGAAFTSSSTVEGFLAAAEERGVREAAIAGLESAVVGAIAESPAESAREAGISVDVVPEEADFEAVARAVVERAKSQ</sequence>
<dbReference type="Gene3D" id="3.40.50.10090">
    <property type="match status" value="2"/>
</dbReference>
<protein>
    <submittedName>
        <fullName evidence="2">Uroporphyrinogen-III synthase</fullName>
        <ecNumber evidence="2">4.2.1.75</ecNumber>
    </submittedName>
</protein>
<dbReference type="EMBL" id="JAGGLC010000001">
    <property type="protein sequence ID" value="MBP1986078.1"/>
    <property type="molecule type" value="Genomic_DNA"/>
</dbReference>
<dbReference type="NCBIfam" id="NF004587">
    <property type="entry name" value="PRK05928.2-5"/>
    <property type="match status" value="1"/>
</dbReference>
<evidence type="ECO:0000313" key="3">
    <source>
        <dbReference type="Proteomes" id="UP000823736"/>
    </source>
</evidence>
<dbReference type="EC" id="4.2.1.75" evidence="2"/>
<dbReference type="PANTHER" id="PTHR40082">
    <property type="entry name" value="BLR5956 PROTEIN"/>
    <property type="match status" value="1"/>
</dbReference>
<dbReference type="AlphaFoldDB" id="A0A8T4GY28"/>
<dbReference type="OrthoDB" id="15395at2157"/>
<dbReference type="GO" id="GO:0006780">
    <property type="term" value="P:uroporphyrinogen III biosynthetic process"/>
    <property type="evidence" value="ECO:0007669"/>
    <property type="project" value="InterPro"/>
</dbReference>
<dbReference type="CDD" id="cd06578">
    <property type="entry name" value="HemD"/>
    <property type="match status" value="1"/>
</dbReference>
<dbReference type="InterPro" id="IPR039793">
    <property type="entry name" value="UROS/Hem4"/>
</dbReference>
<keyword evidence="3" id="KW-1185">Reference proteome</keyword>
<dbReference type="SUPFAM" id="SSF69618">
    <property type="entry name" value="HemD-like"/>
    <property type="match status" value="1"/>
</dbReference>
<feature type="domain" description="Tetrapyrrole biosynthesis uroporphyrinogen III synthase" evidence="1">
    <location>
        <begin position="20"/>
        <end position="232"/>
    </location>
</feature>
<dbReference type="InterPro" id="IPR036108">
    <property type="entry name" value="4pyrrol_syn_uPrphyn_synt_sf"/>
</dbReference>
<dbReference type="Pfam" id="PF02602">
    <property type="entry name" value="HEM4"/>
    <property type="match status" value="1"/>
</dbReference>
<keyword evidence="2" id="KW-0456">Lyase</keyword>
<evidence type="ECO:0000313" key="2">
    <source>
        <dbReference type="EMBL" id="MBP1986078.1"/>
    </source>
</evidence>
<dbReference type="InterPro" id="IPR003754">
    <property type="entry name" value="4pyrrol_synth_uPrphyn_synth"/>
</dbReference>